<organism evidence="11 12">
    <name type="scientific">Paenibacillus eucommiae</name>
    <dbReference type="NCBI Taxonomy" id="1355755"/>
    <lineage>
        <taxon>Bacteria</taxon>
        <taxon>Bacillati</taxon>
        <taxon>Bacillota</taxon>
        <taxon>Bacilli</taxon>
        <taxon>Bacillales</taxon>
        <taxon>Paenibacillaceae</taxon>
        <taxon>Paenibacillus</taxon>
    </lineage>
</organism>
<feature type="transmembrane region" description="Helical" evidence="9">
    <location>
        <begin position="134"/>
        <end position="159"/>
    </location>
</feature>
<dbReference type="NCBIfam" id="TIGR00077">
    <property type="entry name" value="lspA"/>
    <property type="match status" value="1"/>
</dbReference>
<evidence type="ECO:0000256" key="1">
    <source>
        <dbReference type="ARBA" id="ARBA00006139"/>
    </source>
</evidence>
<proteinExistence type="inferred from homology"/>
<keyword evidence="12" id="KW-1185">Reference proteome</keyword>
<comment type="caution">
    <text evidence="11">The sequence shown here is derived from an EMBL/GenBank/DDBJ whole genome shotgun (WGS) entry which is preliminary data.</text>
</comment>
<keyword evidence="6 9" id="KW-0378">Hydrolase</keyword>
<comment type="pathway">
    <text evidence="9">Protein modification; lipoprotein biosynthesis (signal peptide cleavage).</text>
</comment>
<comment type="similarity">
    <text evidence="1 9 10">Belongs to the peptidase A8 family.</text>
</comment>
<comment type="subcellular location">
    <subcellularLocation>
        <location evidence="9">Cell membrane</location>
        <topology evidence="9">Multi-pass membrane protein</topology>
    </subcellularLocation>
</comment>
<comment type="catalytic activity">
    <reaction evidence="9">
        <text>Release of signal peptides from bacterial membrane prolipoproteins. Hydrolyzes -Xaa-Yaa-Zaa-|-(S,diacylglyceryl)Cys-, in which Xaa is hydrophobic (preferably Leu), and Yaa (Ala or Ser) and Zaa (Gly or Ala) have small, neutral side chains.</text>
        <dbReference type="EC" id="3.4.23.36"/>
    </reaction>
</comment>
<feature type="active site" evidence="9">
    <location>
        <position position="127"/>
    </location>
</feature>
<dbReference type="PANTHER" id="PTHR33695:SF1">
    <property type="entry name" value="LIPOPROTEIN SIGNAL PEPTIDASE"/>
    <property type="match status" value="1"/>
</dbReference>
<evidence type="ECO:0000313" key="11">
    <source>
        <dbReference type="EMBL" id="MBP1990274.1"/>
    </source>
</evidence>
<feature type="active site" evidence="9">
    <location>
        <position position="147"/>
    </location>
</feature>
<evidence type="ECO:0000256" key="5">
    <source>
        <dbReference type="ARBA" id="ARBA00022750"/>
    </source>
</evidence>
<dbReference type="RefSeq" id="WP_209971056.1">
    <property type="nucleotide sequence ID" value="NZ_JAGGLB010000004.1"/>
</dbReference>
<protein>
    <recommendedName>
        <fullName evidence="9">Lipoprotein signal peptidase</fullName>
        <ecNumber evidence="9">3.4.23.36</ecNumber>
    </recommendedName>
    <alternativeName>
        <fullName evidence="9">Prolipoprotein signal peptidase</fullName>
    </alternativeName>
    <alternativeName>
        <fullName evidence="9">Signal peptidase II</fullName>
        <shortName evidence="9">SPase II</shortName>
    </alternativeName>
</protein>
<keyword evidence="4 9" id="KW-0812">Transmembrane</keyword>
<feature type="transmembrane region" description="Helical" evidence="9">
    <location>
        <begin position="12"/>
        <end position="31"/>
    </location>
</feature>
<gene>
    <name evidence="9" type="primary">lspA</name>
    <name evidence="11" type="ORF">J2Z66_001872</name>
</gene>
<dbReference type="PRINTS" id="PR00781">
    <property type="entry name" value="LIPOSIGPTASE"/>
</dbReference>
<dbReference type="GO" id="GO:0004190">
    <property type="term" value="F:aspartic-type endopeptidase activity"/>
    <property type="evidence" value="ECO:0007669"/>
    <property type="project" value="UniProtKB-EC"/>
</dbReference>
<evidence type="ECO:0000256" key="3">
    <source>
        <dbReference type="ARBA" id="ARBA00022670"/>
    </source>
</evidence>
<dbReference type="EC" id="3.4.23.36" evidence="9"/>
<evidence type="ECO:0000256" key="4">
    <source>
        <dbReference type="ARBA" id="ARBA00022692"/>
    </source>
</evidence>
<evidence type="ECO:0000256" key="9">
    <source>
        <dbReference type="HAMAP-Rule" id="MF_00161"/>
    </source>
</evidence>
<dbReference type="HAMAP" id="MF_00161">
    <property type="entry name" value="LspA"/>
    <property type="match status" value="1"/>
</dbReference>
<evidence type="ECO:0000256" key="2">
    <source>
        <dbReference type="ARBA" id="ARBA00022475"/>
    </source>
</evidence>
<keyword evidence="2 9" id="KW-1003">Cell membrane</keyword>
<dbReference type="Pfam" id="PF01252">
    <property type="entry name" value="Peptidase_A8"/>
    <property type="match status" value="1"/>
</dbReference>
<feature type="transmembrane region" description="Helical" evidence="9">
    <location>
        <begin position="102"/>
        <end position="122"/>
    </location>
</feature>
<dbReference type="EMBL" id="JAGGLB010000004">
    <property type="protein sequence ID" value="MBP1990274.1"/>
    <property type="molecule type" value="Genomic_DNA"/>
</dbReference>
<keyword evidence="5 9" id="KW-0064">Aspartyl protease</keyword>
<evidence type="ECO:0000256" key="10">
    <source>
        <dbReference type="RuleBase" id="RU004181"/>
    </source>
</evidence>
<evidence type="ECO:0000256" key="7">
    <source>
        <dbReference type="ARBA" id="ARBA00022989"/>
    </source>
</evidence>
<accession>A0ABS4IRR9</accession>
<keyword evidence="3 9" id="KW-0645">Protease</keyword>
<dbReference type="Proteomes" id="UP001519287">
    <property type="component" value="Unassembled WGS sequence"/>
</dbReference>
<keyword evidence="7 9" id="KW-1133">Transmembrane helix</keyword>
<evidence type="ECO:0000256" key="6">
    <source>
        <dbReference type="ARBA" id="ARBA00022801"/>
    </source>
</evidence>
<name>A0ABS4IRR9_9BACL</name>
<reference evidence="11 12" key="1">
    <citation type="submission" date="2021-03" db="EMBL/GenBank/DDBJ databases">
        <title>Genomic Encyclopedia of Type Strains, Phase IV (KMG-IV): sequencing the most valuable type-strain genomes for metagenomic binning, comparative biology and taxonomic classification.</title>
        <authorList>
            <person name="Goeker M."/>
        </authorList>
    </citation>
    <scope>NUCLEOTIDE SEQUENCE [LARGE SCALE GENOMIC DNA]</scope>
    <source>
        <strain evidence="11 12">DSM 26048</strain>
    </source>
</reference>
<dbReference type="InterPro" id="IPR001872">
    <property type="entry name" value="Peptidase_A8"/>
</dbReference>
<sequence length="174" mass="19547">MLLIIDQAIDRIGGTFVYYLIALLVFVVDQVTKWLIVKYLDIGDVRSVIGDFFSITSQRNNGAAFSILEGQRWFFLVVTSIVIVGIIWYMNKIKTSGTRLQLIALGLILGGAVGNYLDRALFGEVVDFLSFHFAFINYTFATFNIADSGIVCGAILMMFDLFRTSRKEKESVTE</sequence>
<evidence type="ECO:0000256" key="8">
    <source>
        <dbReference type="ARBA" id="ARBA00023136"/>
    </source>
</evidence>
<evidence type="ECO:0000313" key="12">
    <source>
        <dbReference type="Proteomes" id="UP001519287"/>
    </source>
</evidence>
<feature type="transmembrane region" description="Helical" evidence="9">
    <location>
        <begin position="73"/>
        <end position="90"/>
    </location>
</feature>
<dbReference type="PANTHER" id="PTHR33695">
    <property type="entry name" value="LIPOPROTEIN SIGNAL PEPTIDASE"/>
    <property type="match status" value="1"/>
</dbReference>
<comment type="function">
    <text evidence="9">This protein specifically catalyzes the removal of signal peptides from prolipoproteins.</text>
</comment>
<keyword evidence="8 9" id="KW-0472">Membrane</keyword>